<keyword evidence="3" id="KW-0732">Signal</keyword>
<dbReference type="SUPFAM" id="SSF49899">
    <property type="entry name" value="Concanavalin A-like lectins/glucanases"/>
    <property type="match status" value="1"/>
</dbReference>
<dbReference type="GO" id="GO:0008810">
    <property type="term" value="F:cellulase activity"/>
    <property type="evidence" value="ECO:0007669"/>
    <property type="project" value="InterPro"/>
</dbReference>
<dbReference type="GeneID" id="64661648"/>
<evidence type="ECO:0000256" key="2">
    <source>
        <dbReference type="RuleBase" id="RU361163"/>
    </source>
</evidence>
<reference evidence="4" key="1">
    <citation type="journal article" date="2020" name="New Phytol.">
        <title>Comparative genomics reveals dynamic genome evolution in host specialist ectomycorrhizal fungi.</title>
        <authorList>
            <person name="Lofgren L.A."/>
            <person name="Nguyen N.H."/>
            <person name="Vilgalys R."/>
            <person name="Ruytinx J."/>
            <person name="Liao H.L."/>
            <person name="Branco S."/>
            <person name="Kuo A."/>
            <person name="LaButti K."/>
            <person name="Lipzen A."/>
            <person name="Andreopoulos W."/>
            <person name="Pangilinan J."/>
            <person name="Riley R."/>
            <person name="Hundley H."/>
            <person name="Na H."/>
            <person name="Barry K."/>
            <person name="Grigoriev I.V."/>
            <person name="Stajich J.E."/>
            <person name="Kennedy P.G."/>
        </authorList>
    </citation>
    <scope>NUCLEOTIDE SEQUENCE</scope>
    <source>
        <strain evidence="4">FC203</strain>
    </source>
</reference>
<dbReference type="InterPro" id="IPR002594">
    <property type="entry name" value="GH12"/>
</dbReference>
<name>A0AAD4E2Q4_9AGAM</name>
<dbReference type="AlphaFoldDB" id="A0AAD4E2Q4"/>
<dbReference type="PANTHER" id="PTHR34002">
    <property type="entry name" value="BLR1656 PROTEIN"/>
    <property type="match status" value="1"/>
</dbReference>
<evidence type="ECO:0000313" key="5">
    <source>
        <dbReference type="Proteomes" id="UP001195769"/>
    </source>
</evidence>
<comment type="caution">
    <text evidence="4">The sequence shown here is derived from an EMBL/GenBank/DDBJ whole genome shotgun (WGS) entry which is preliminary data.</text>
</comment>
<feature type="signal peptide" evidence="3">
    <location>
        <begin position="1"/>
        <end position="24"/>
    </location>
</feature>
<dbReference type="Proteomes" id="UP001195769">
    <property type="component" value="Unassembled WGS sequence"/>
</dbReference>
<dbReference type="GO" id="GO:0000272">
    <property type="term" value="P:polysaccharide catabolic process"/>
    <property type="evidence" value="ECO:0007669"/>
    <property type="project" value="UniProtKB-KW"/>
</dbReference>
<dbReference type="Gene3D" id="2.60.120.180">
    <property type="match status" value="1"/>
</dbReference>
<dbReference type="Pfam" id="PF01670">
    <property type="entry name" value="Glyco_hydro_12"/>
    <property type="match status" value="1"/>
</dbReference>
<keyword evidence="2" id="KW-0624">Polysaccharide degradation</keyword>
<dbReference type="InterPro" id="IPR013320">
    <property type="entry name" value="ConA-like_dom_sf"/>
</dbReference>
<dbReference type="RefSeq" id="XP_041224220.1">
    <property type="nucleotide sequence ID" value="XM_041367350.1"/>
</dbReference>
<comment type="similarity">
    <text evidence="1 2">Belongs to the glycosyl hydrolase 12 (cellulase H) family.</text>
</comment>
<keyword evidence="5" id="KW-1185">Reference proteome</keyword>
<organism evidence="4 5">
    <name type="scientific">Suillus fuscotomentosus</name>
    <dbReference type="NCBI Taxonomy" id="1912939"/>
    <lineage>
        <taxon>Eukaryota</taxon>
        <taxon>Fungi</taxon>
        <taxon>Dikarya</taxon>
        <taxon>Basidiomycota</taxon>
        <taxon>Agaricomycotina</taxon>
        <taxon>Agaricomycetes</taxon>
        <taxon>Agaricomycetidae</taxon>
        <taxon>Boletales</taxon>
        <taxon>Suillineae</taxon>
        <taxon>Suillaceae</taxon>
        <taxon>Suillus</taxon>
    </lineage>
</organism>
<keyword evidence="2" id="KW-0119">Carbohydrate metabolism</keyword>
<evidence type="ECO:0000256" key="3">
    <source>
        <dbReference type="SAM" id="SignalP"/>
    </source>
</evidence>
<keyword evidence="2" id="KW-0326">Glycosidase</keyword>
<keyword evidence="2 4" id="KW-0378">Hydrolase</keyword>
<accession>A0AAD4E2Q4</accession>
<evidence type="ECO:0000313" key="4">
    <source>
        <dbReference type="EMBL" id="KAG1898644.1"/>
    </source>
</evidence>
<sequence>MLSQIFIDMFSLSLLLLCVPLVSSTPHMHKHYVRAVDTAPLSGQYDSVNVGQYSLLNNLWGENGAASGSQTSQITSMKGSTIAWKTNWTWTGGYGVKSFANIQLNTGINQQLSTISKMPSTWRWSQSDTGAVVADVAYDLFTSDTPGGSNTNEIMIWLANVNSGPIAAQYNAAGHAVPISKNILIEGHKWNLYSGSNGYNQVYSFLLTSGTVKSFQGDIYPFLSHLIDNEGMSSSQYLTTAQAGTEATSGTAKFTTSAYSLTIN</sequence>
<gene>
    <name evidence="4" type="ORF">F5891DRAFT_1190735</name>
</gene>
<evidence type="ECO:0000256" key="1">
    <source>
        <dbReference type="ARBA" id="ARBA00005519"/>
    </source>
</evidence>
<feature type="chain" id="PRO_5042065107" evidence="3">
    <location>
        <begin position="25"/>
        <end position="264"/>
    </location>
</feature>
<dbReference type="EMBL" id="JABBWK010000038">
    <property type="protein sequence ID" value="KAG1898644.1"/>
    <property type="molecule type" value="Genomic_DNA"/>
</dbReference>
<dbReference type="InterPro" id="IPR013319">
    <property type="entry name" value="GH11/12"/>
</dbReference>
<proteinExistence type="inferred from homology"/>
<dbReference type="PANTHER" id="PTHR34002:SF9">
    <property type="entry name" value="XYLOGLUCAN-SPECIFIC ENDO-BETA-1,4-GLUCANASE A"/>
    <property type="match status" value="1"/>
</dbReference>
<protein>
    <submittedName>
        <fullName evidence="4">Glycoside hydrolase family 12 protein</fullName>
    </submittedName>
</protein>